<evidence type="ECO:0000256" key="3">
    <source>
        <dbReference type="ARBA" id="ARBA00023125"/>
    </source>
</evidence>
<keyword evidence="1" id="KW-0678">Repressor</keyword>
<keyword evidence="4" id="KW-0804">Transcription</keyword>
<evidence type="ECO:0000313" key="7">
    <source>
        <dbReference type="EMBL" id="SHK71874.1"/>
    </source>
</evidence>
<dbReference type="SUPFAM" id="SSF47413">
    <property type="entry name" value="lambda repressor-like DNA-binding domains"/>
    <property type="match status" value="1"/>
</dbReference>
<dbReference type="Pfam" id="PF13377">
    <property type="entry name" value="Peripla_BP_3"/>
    <property type="match status" value="1"/>
</dbReference>
<evidence type="ECO:0000259" key="5">
    <source>
        <dbReference type="PROSITE" id="PS50932"/>
    </source>
</evidence>
<dbReference type="GO" id="GO:0000976">
    <property type="term" value="F:transcription cis-regulatory region binding"/>
    <property type="evidence" value="ECO:0007669"/>
    <property type="project" value="TreeGrafter"/>
</dbReference>
<dbReference type="EMBL" id="FQZK01000029">
    <property type="protein sequence ID" value="SHK71874.1"/>
    <property type="molecule type" value="Genomic_DNA"/>
</dbReference>
<protein>
    <submittedName>
        <fullName evidence="7">LacI family transcriptional regulator</fullName>
    </submittedName>
</protein>
<dbReference type="SMART" id="SM00354">
    <property type="entry name" value="HTH_LACI"/>
    <property type="match status" value="1"/>
</dbReference>
<dbReference type="PROSITE" id="PS50943">
    <property type="entry name" value="HTH_CROC1"/>
    <property type="match status" value="1"/>
</dbReference>
<feature type="domain" description="HTH cro/C1-type" evidence="6">
    <location>
        <begin position="10"/>
        <end position="48"/>
    </location>
</feature>
<evidence type="ECO:0000256" key="4">
    <source>
        <dbReference type="ARBA" id="ARBA00023163"/>
    </source>
</evidence>
<dbReference type="Proteomes" id="UP000184452">
    <property type="component" value="Unassembled WGS sequence"/>
</dbReference>
<dbReference type="InterPro" id="IPR010982">
    <property type="entry name" value="Lambda_DNA-bd_dom_sf"/>
</dbReference>
<organism evidence="7 8">
    <name type="scientific">Nocardiopsis flavescens</name>
    <dbReference type="NCBI Taxonomy" id="758803"/>
    <lineage>
        <taxon>Bacteria</taxon>
        <taxon>Bacillati</taxon>
        <taxon>Actinomycetota</taxon>
        <taxon>Actinomycetes</taxon>
        <taxon>Streptosporangiales</taxon>
        <taxon>Nocardiopsidaceae</taxon>
        <taxon>Nocardiopsis</taxon>
    </lineage>
</organism>
<dbReference type="Gene3D" id="3.40.50.2300">
    <property type="match status" value="2"/>
</dbReference>
<keyword evidence="8" id="KW-1185">Reference proteome</keyword>
<dbReference type="SUPFAM" id="SSF53822">
    <property type="entry name" value="Periplasmic binding protein-like I"/>
    <property type="match status" value="1"/>
</dbReference>
<dbReference type="STRING" id="758803.SAMN05421803_12942"/>
<dbReference type="PROSITE" id="PS50932">
    <property type="entry name" value="HTH_LACI_2"/>
    <property type="match status" value="1"/>
</dbReference>
<accession>A0A1M6URV2</accession>
<dbReference type="Gene3D" id="1.10.260.40">
    <property type="entry name" value="lambda repressor-like DNA-binding domains"/>
    <property type="match status" value="1"/>
</dbReference>
<sequence length="336" mass="35619">MSKESRVGIADVAARAGVSITTVSHVLSGRRPVSDRTKAKVLQVVDDLGYRPDPSARGLRTGRSQAVALVVSDVTNPFYPLMAAGLQEVLQPEGFLISVCVAQGTTQDLDSVVRHLIDRRVDGIVMAALSAEERHFADITAAGASLVRLSGDLDPRFGDIVRADDTGGMADMVAHLLDRGYRRIGLVNGDLNTPPGRLRLAGYRRAFREFGLEVDESLVTSGPFTRSGGALGARALLDLDEPPRALVCGNDLMAVGALDAVREKGLSVPGDVAVTGYDDIEASSLLSPGLTTVHNPAFEIGRACARIFLDRLAGEASDGGVREVVLPQKLIIREST</sequence>
<dbReference type="AlphaFoldDB" id="A0A1M6URV2"/>
<evidence type="ECO:0000259" key="6">
    <source>
        <dbReference type="PROSITE" id="PS50943"/>
    </source>
</evidence>
<dbReference type="GO" id="GO:0003700">
    <property type="term" value="F:DNA-binding transcription factor activity"/>
    <property type="evidence" value="ECO:0007669"/>
    <property type="project" value="TreeGrafter"/>
</dbReference>
<evidence type="ECO:0000256" key="1">
    <source>
        <dbReference type="ARBA" id="ARBA00022491"/>
    </source>
</evidence>
<dbReference type="InterPro" id="IPR001387">
    <property type="entry name" value="Cro/C1-type_HTH"/>
</dbReference>
<dbReference type="CDD" id="cd06267">
    <property type="entry name" value="PBP1_LacI_sugar_binding-like"/>
    <property type="match status" value="1"/>
</dbReference>
<dbReference type="InterPro" id="IPR000843">
    <property type="entry name" value="HTH_LacI"/>
</dbReference>
<feature type="domain" description="HTH lacI-type" evidence="5">
    <location>
        <begin position="7"/>
        <end position="61"/>
    </location>
</feature>
<dbReference type="Pfam" id="PF00356">
    <property type="entry name" value="LacI"/>
    <property type="match status" value="1"/>
</dbReference>
<dbReference type="PANTHER" id="PTHR30146:SF148">
    <property type="entry name" value="HTH-TYPE TRANSCRIPTIONAL REPRESSOR PURR-RELATED"/>
    <property type="match status" value="1"/>
</dbReference>
<gene>
    <name evidence="7" type="ORF">SAMN05421803_12942</name>
</gene>
<dbReference type="CDD" id="cd01392">
    <property type="entry name" value="HTH_LacI"/>
    <property type="match status" value="1"/>
</dbReference>
<keyword evidence="2" id="KW-0805">Transcription regulation</keyword>
<dbReference type="InterPro" id="IPR046335">
    <property type="entry name" value="LacI/GalR-like_sensor"/>
</dbReference>
<dbReference type="PANTHER" id="PTHR30146">
    <property type="entry name" value="LACI-RELATED TRANSCRIPTIONAL REPRESSOR"/>
    <property type="match status" value="1"/>
</dbReference>
<proteinExistence type="predicted"/>
<dbReference type="InterPro" id="IPR028082">
    <property type="entry name" value="Peripla_BP_I"/>
</dbReference>
<name>A0A1M6URV2_9ACTN</name>
<keyword evidence="3" id="KW-0238">DNA-binding</keyword>
<evidence type="ECO:0000256" key="2">
    <source>
        <dbReference type="ARBA" id="ARBA00023015"/>
    </source>
</evidence>
<evidence type="ECO:0000313" key="8">
    <source>
        <dbReference type="Proteomes" id="UP000184452"/>
    </source>
</evidence>
<reference evidence="7 8" key="1">
    <citation type="submission" date="2016-11" db="EMBL/GenBank/DDBJ databases">
        <authorList>
            <person name="Jaros S."/>
            <person name="Januszkiewicz K."/>
            <person name="Wedrychowicz H."/>
        </authorList>
    </citation>
    <scope>NUCLEOTIDE SEQUENCE [LARGE SCALE GENOMIC DNA]</scope>
    <source>
        <strain evidence="7 8">CGMCC 4.5723</strain>
    </source>
</reference>
<dbReference type="PROSITE" id="PS00356">
    <property type="entry name" value="HTH_LACI_1"/>
    <property type="match status" value="1"/>
</dbReference>